<dbReference type="GO" id="GO:0008794">
    <property type="term" value="F:arsenate reductase (glutaredoxin) activity"/>
    <property type="evidence" value="ECO:0007669"/>
    <property type="project" value="UniProtKB-UniRule"/>
</dbReference>
<evidence type="ECO:0000313" key="5">
    <source>
        <dbReference type="EMBL" id="TGG95405.1"/>
    </source>
</evidence>
<reference evidence="5 6" key="1">
    <citation type="submission" date="2019-04" db="EMBL/GenBank/DDBJ databases">
        <title>Natronospirillum operosus gen. nov., sp. nov., a haloalkaliphilic satellite isolated from decaying biomass of laboratory culture of cyanobacterium Geitlerinema sp. and proposal of Natronospirillaceae fam. nov. and Saccharospirillaceae fam. nov.</title>
        <authorList>
            <person name="Kevbrin V."/>
            <person name="Boltyanskaya Y."/>
            <person name="Koziaeva V."/>
            <person name="Grouzdev D.S."/>
            <person name="Park M."/>
            <person name="Cho J."/>
        </authorList>
    </citation>
    <scope>NUCLEOTIDE SEQUENCE [LARGE SCALE GENOMIC DNA]</scope>
    <source>
        <strain evidence="5 6">G-116</strain>
    </source>
</reference>
<evidence type="ECO:0000256" key="4">
    <source>
        <dbReference type="RuleBase" id="RU362029"/>
    </source>
</evidence>
<protein>
    <recommendedName>
        <fullName evidence="4">Arsenate reductase</fullName>
        <ecNumber evidence="4">1.20.4.1</ecNumber>
    </recommendedName>
</protein>
<dbReference type="EC" id="1.20.4.1" evidence="4"/>
<accession>A0A4Z0WJS6</accession>
<dbReference type="Pfam" id="PF03960">
    <property type="entry name" value="ArsC"/>
    <property type="match status" value="1"/>
</dbReference>
<gene>
    <name evidence="5" type="primary">arsC</name>
    <name evidence="5" type="ORF">E4656_02990</name>
</gene>
<sequence>MQVTIWHNPRCSKSRETLKLLESKGHTPEIRHYLDDVPTVEELRTVLQQLGISAVDLVRRQEQAFKARGLSKDSPEDQLLAAMTEEPRLIERPVVITAKGAALGRPPENVLHVL</sequence>
<comment type="similarity">
    <text evidence="1 3 4">Belongs to the ArsC family.</text>
</comment>
<dbReference type="RefSeq" id="WP_135481049.1">
    <property type="nucleotide sequence ID" value="NZ_SRMF01000001.1"/>
</dbReference>
<proteinExistence type="inferred from homology"/>
<keyword evidence="6" id="KW-1185">Reference proteome</keyword>
<dbReference type="CDD" id="cd03034">
    <property type="entry name" value="ArsC_ArsC"/>
    <property type="match status" value="1"/>
</dbReference>
<dbReference type="PANTHER" id="PTHR30041">
    <property type="entry name" value="ARSENATE REDUCTASE"/>
    <property type="match status" value="1"/>
</dbReference>
<dbReference type="EMBL" id="SRMF01000001">
    <property type="protein sequence ID" value="TGG95405.1"/>
    <property type="molecule type" value="Genomic_DNA"/>
</dbReference>
<dbReference type="InterPro" id="IPR006659">
    <property type="entry name" value="Arsenate_reductase"/>
</dbReference>
<evidence type="ECO:0000256" key="3">
    <source>
        <dbReference type="PROSITE-ProRule" id="PRU01282"/>
    </source>
</evidence>
<evidence type="ECO:0000256" key="1">
    <source>
        <dbReference type="ARBA" id="ARBA00007198"/>
    </source>
</evidence>
<comment type="catalytic activity">
    <reaction evidence="4">
        <text>[glutaredoxin]-dithiol + arsenate + glutathione + H(+) = glutathionyl-S-S-[glutaredoxin] + arsenite + H2O</text>
        <dbReference type="Rhea" id="RHEA:22016"/>
        <dbReference type="Rhea" id="RHEA-COMP:10729"/>
        <dbReference type="Rhea" id="RHEA-COMP:17668"/>
        <dbReference type="ChEBI" id="CHEBI:15377"/>
        <dbReference type="ChEBI" id="CHEBI:15378"/>
        <dbReference type="ChEBI" id="CHEBI:29242"/>
        <dbReference type="ChEBI" id="CHEBI:29950"/>
        <dbReference type="ChEBI" id="CHEBI:48597"/>
        <dbReference type="ChEBI" id="CHEBI:57925"/>
        <dbReference type="ChEBI" id="CHEBI:146199"/>
        <dbReference type="EC" id="1.20.4.1"/>
    </reaction>
</comment>
<dbReference type="Proteomes" id="UP000297475">
    <property type="component" value="Unassembled WGS sequence"/>
</dbReference>
<dbReference type="AlphaFoldDB" id="A0A4Z0WJS6"/>
<dbReference type="SUPFAM" id="SSF52833">
    <property type="entry name" value="Thioredoxin-like"/>
    <property type="match status" value="1"/>
</dbReference>
<dbReference type="Gene3D" id="3.40.30.10">
    <property type="entry name" value="Glutaredoxin"/>
    <property type="match status" value="1"/>
</dbReference>
<organism evidence="5 6">
    <name type="scientific">Natronospirillum operosum</name>
    <dbReference type="NCBI Taxonomy" id="2759953"/>
    <lineage>
        <taxon>Bacteria</taxon>
        <taxon>Pseudomonadati</taxon>
        <taxon>Pseudomonadota</taxon>
        <taxon>Gammaproteobacteria</taxon>
        <taxon>Oceanospirillales</taxon>
        <taxon>Natronospirillaceae</taxon>
        <taxon>Natronospirillum</taxon>
    </lineage>
</organism>
<evidence type="ECO:0000256" key="2">
    <source>
        <dbReference type="ARBA" id="ARBA00023002"/>
    </source>
</evidence>
<dbReference type="PROSITE" id="PS51353">
    <property type="entry name" value="ARSC"/>
    <property type="match status" value="1"/>
</dbReference>
<evidence type="ECO:0000313" key="6">
    <source>
        <dbReference type="Proteomes" id="UP000297475"/>
    </source>
</evidence>
<dbReference type="InterPro" id="IPR006660">
    <property type="entry name" value="Arsenate_reductase-like"/>
</dbReference>
<dbReference type="NCBIfam" id="TIGR00014">
    <property type="entry name" value="arsC"/>
    <property type="match status" value="1"/>
</dbReference>
<dbReference type="InterPro" id="IPR036249">
    <property type="entry name" value="Thioredoxin-like_sf"/>
</dbReference>
<keyword evidence="2 4" id="KW-0560">Oxidoreductase</keyword>
<comment type="caution">
    <text evidence="5">The sequence shown here is derived from an EMBL/GenBank/DDBJ whole genome shotgun (WGS) entry which is preliminary data.</text>
</comment>
<dbReference type="OrthoDB" id="9790554at2"/>
<name>A0A4Z0WJS6_9GAMM</name>
<dbReference type="PANTHER" id="PTHR30041:SF4">
    <property type="entry name" value="ARSENATE REDUCTASE"/>
    <property type="match status" value="1"/>
</dbReference>